<protein>
    <submittedName>
        <fullName evidence="9">Exostosin-like protein</fullName>
    </submittedName>
</protein>
<dbReference type="Pfam" id="PF03016">
    <property type="entry name" value="Exostosin_GT47"/>
    <property type="match status" value="2"/>
</dbReference>
<feature type="region of interest" description="Disordered" evidence="6">
    <location>
        <begin position="582"/>
        <end position="602"/>
    </location>
</feature>
<sequence length="602" mass="68812">MDIYALVQRFFHAEIRKLVTIIGLAVSIIIVFQCFALPSPTSKGSIVWLVSNATILDNLKPSELIVVNVVANNANDSNSKEVARYRNETLQTNEDSDLVSDVNRYLDDAFHRLKDQNSHDLTLKQRKTQGKSLMTGYVTSANDGSARVKAAEVWHDHIGMVDNTKKSEKMTYDPEATNDNGIVPLISAVVPISVSKMNSLLLQSINSSRSLRARRSSAHDHELLSAKQEIEHAHISRKTPMLYASLYQNVSKFERSYEMMEKILKVYIYKEGEKPIFHQPKMRGKYASEGWFMKLIEGNKKFVVRDPRKAHLFYLPFSSNTLRTALNGQEFQHVEDLQKYLGDYVELIKGKYNFWNRTGGADHFLVACHDWAPKLTKHMRNCLRVLCSANAAKDFKIGKDTSLPATNIRSAKAPLENLGGKPPSERNILAFFAGGMNGYLRPILLQYWQNKEPDMKIFGPMPGDIEVIISDNYVPPFFEVLNWEAFAVFIQEKDIPNLRNILLSIPEEKYLEMHSRVKLVQQHFLWHKKPVKYDLFHMILHSAQPQTCCNSDKRKLRTNPKARNHKHSRNFQNGVVYPKLSITPTAQPNSRVPTKVPNLSFN</sequence>
<dbReference type="AlphaFoldDB" id="A0A1R3IJC1"/>
<keyword evidence="7" id="KW-0472">Membrane</keyword>
<evidence type="ECO:0000256" key="3">
    <source>
        <dbReference type="ARBA" id="ARBA00022676"/>
    </source>
</evidence>
<evidence type="ECO:0000259" key="8">
    <source>
        <dbReference type="Pfam" id="PF03016"/>
    </source>
</evidence>
<reference evidence="9 10" key="1">
    <citation type="submission" date="2013-09" db="EMBL/GenBank/DDBJ databases">
        <title>Corchorus capsularis genome sequencing.</title>
        <authorList>
            <person name="Alam M."/>
            <person name="Haque M.S."/>
            <person name="Islam M.S."/>
            <person name="Emdad E.M."/>
            <person name="Islam M.M."/>
            <person name="Ahmed B."/>
            <person name="Halim A."/>
            <person name="Hossen Q.M.M."/>
            <person name="Hossain M.Z."/>
            <person name="Ahmed R."/>
            <person name="Khan M.M."/>
            <person name="Islam R."/>
            <person name="Rashid M.M."/>
            <person name="Khan S.A."/>
            <person name="Rahman M.S."/>
            <person name="Alam M."/>
        </authorList>
    </citation>
    <scope>NUCLEOTIDE SEQUENCE [LARGE SCALE GENOMIC DNA]</scope>
    <source>
        <strain evidence="10">cv. CVL-1</strain>
        <tissue evidence="9">Whole seedling</tissue>
    </source>
</reference>
<feature type="transmembrane region" description="Helical" evidence="7">
    <location>
        <begin position="18"/>
        <end position="38"/>
    </location>
</feature>
<evidence type="ECO:0000256" key="5">
    <source>
        <dbReference type="ARBA" id="ARBA00023034"/>
    </source>
</evidence>
<dbReference type="STRING" id="210143.A0A1R3IJC1"/>
<keyword evidence="7" id="KW-0812">Transmembrane</keyword>
<keyword evidence="5" id="KW-0333">Golgi apparatus</keyword>
<keyword evidence="10" id="KW-1185">Reference proteome</keyword>
<dbReference type="PANTHER" id="PTHR11062:SF77">
    <property type="entry name" value="GLYCOSYLTRANSFERASE FAMILY EXOSTOSIN PROTEIN"/>
    <property type="match status" value="1"/>
</dbReference>
<comment type="caution">
    <text evidence="9">The sequence shown here is derived from an EMBL/GenBank/DDBJ whole genome shotgun (WGS) entry which is preliminary data.</text>
</comment>
<evidence type="ECO:0000256" key="4">
    <source>
        <dbReference type="ARBA" id="ARBA00022968"/>
    </source>
</evidence>
<keyword evidence="4" id="KW-0735">Signal-anchor</keyword>
<keyword evidence="3" id="KW-0328">Glycosyltransferase</keyword>
<dbReference type="InterPro" id="IPR040911">
    <property type="entry name" value="Exostosin_GT47"/>
</dbReference>
<keyword evidence="3" id="KW-0808">Transferase</keyword>
<keyword evidence="7" id="KW-1133">Transmembrane helix</keyword>
<evidence type="ECO:0000256" key="6">
    <source>
        <dbReference type="SAM" id="MobiDB-lite"/>
    </source>
</evidence>
<dbReference type="GO" id="GO:0000139">
    <property type="term" value="C:Golgi membrane"/>
    <property type="evidence" value="ECO:0007669"/>
    <property type="project" value="UniProtKB-SubCell"/>
</dbReference>
<dbReference type="PANTHER" id="PTHR11062">
    <property type="entry name" value="EXOSTOSIN HEPARAN SULFATE GLYCOSYLTRANSFERASE -RELATED"/>
    <property type="match status" value="1"/>
</dbReference>
<dbReference type="EMBL" id="AWWV01009974">
    <property type="protein sequence ID" value="OMO82653.1"/>
    <property type="molecule type" value="Genomic_DNA"/>
</dbReference>
<gene>
    <name evidence="9" type="ORF">CCACVL1_11836</name>
</gene>
<feature type="domain" description="Exostosin GT47" evidence="8">
    <location>
        <begin position="467"/>
        <end position="503"/>
    </location>
</feature>
<evidence type="ECO:0000256" key="2">
    <source>
        <dbReference type="ARBA" id="ARBA00010271"/>
    </source>
</evidence>
<feature type="domain" description="Exostosin GT47" evidence="8">
    <location>
        <begin position="261"/>
        <end position="456"/>
    </location>
</feature>
<comment type="subcellular location">
    <subcellularLocation>
        <location evidence="1">Golgi apparatus membrane</location>
        <topology evidence="1">Single-pass type II membrane protein</topology>
    </subcellularLocation>
</comment>
<accession>A0A1R3IJC1</accession>
<name>A0A1R3IJC1_COCAP</name>
<comment type="similarity">
    <text evidence="2">Belongs to the glycosyltransferase 47 family.</text>
</comment>
<evidence type="ECO:0000256" key="7">
    <source>
        <dbReference type="SAM" id="Phobius"/>
    </source>
</evidence>
<dbReference type="Proteomes" id="UP000188268">
    <property type="component" value="Unassembled WGS sequence"/>
</dbReference>
<dbReference type="InterPro" id="IPR004263">
    <property type="entry name" value="Exostosin"/>
</dbReference>
<dbReference type="OrthoDB" id="1924787at2759"/>
<proteinExistence type="inferred from homology"/>
<organism evidence="9 10">
    <name type="scientific">Corchorus capsularis</name>
    <name type="common">Jute</name>
    <dbReference type="NCBI Taxonomy" id="210143"/>
    <lineage>
        <taxon>Eukaryota</taxon>
        <taxon>Viridiplantae</taxon>
        <taxon>Streptophyta</taxon>
        <taxon>Embryophyta</taxon>
        <taxon>Tracheophyta</taxon>
        <taxon>Spermatophyta</taxon>
        <taxon>Magnoliopsida</taxon>
        <taxon>eudicotyledons</taxon>
        <taxon>Gunneridae</taxon>
        <taxon>Pentapetalae</taxon>
        <taxon>rosids</taxon>
        <taxon>malvids</taxon>
        <taxon>Malvales</taxon>
        <taxon>Malvaceae</taxon>
        <taxon>Grewioideae</taxon>
        <taxon>Apeibeae</taxon>
        <taxon>Corchorus</taxon>
    </lineage>
</organism>
<evidence type="ECO:0000313" key="9">
    <source>
        <dbReference type="EMBL" id="OMO82653.1"/>
    </source>
</evidence>
<evidence type="ECO:0000256" key="1">
    <source>
        <dbReference type="ARBA" id="ARBA00004323"/>
    </source>
</evidence>
<evidence type="ECO:0000313" key="10">
    <source>
        <dbReference type="Proteomes" id="UP000188268"/>
    </source>
</evidence>
<dbReference type="Gramene" id="OMO82653">
    <property type="protein sequence ID" value="OMO82653"/>
    <property type="gene ID" value="CCACVL1_11836"/>
</dbReference>
<dbReference type="GO" id="GO:0016757">
    <property type="term" value="F:glycosyltransferase activity"/>
    <property type="evidence" value="ECO:0007669"/>
    <property type="project" value="UniProtKB-KW"/>
</dbReference>